<keyword evidence="5" id="KW-1185">Reference proteome</keyword>
<sequence length="179" mass="19182">MKATIPTLIFALSLTALADKIKYSQLIPPGANAIPTTSSSYDYWWPYPPGDVISATTTPAPATCHQIKPFRASDIVSISLLSSSSDDTNSTTRSDNSSSSTFATPTSSVSIIIASAPSCFQSPLPSLVGYPKKEPSESKIRIYLIPVLVVVGAILGSLCAWIGWGRFRRKGRRGKTELE</sequence>
<accession>A0A9P7VI10</accession>
<keyword evidence="2" id="KW-0812">Transmembrane</keyword>
<organism evidence="4 5">
    <name type="scientific">Guyanagaster necrorhizus</name>
    <dbReference type="NCBI Taxonomy" id="856835"/>
    <lineage>
        <taxon>Eukaryota</taxon>
        <taxon>Fungi</taxon>
        <taxon>Dikarya</taxon>
        <taxon>Basidiomycota</taxon>
        <taxon>Agaricomycotina</taxon>
        <taxon>Agaricomycetes</taxon>
        <taxon>Agaricomycetidae</taxon>
        <taxon>Agaricales</taxon>
        <taxon>Marasmiineae</taxon>
        <taxon>Physalacriaceae</taxon>
        <taxon>Guyanagaster</taxon>
    </lineage>
</organism>
<dbReference type="EMBL" id="MU250572">
    <property type="protein sequence ID" value="KAG7440411.1"/>
    <property type="molecule type" value="Genomic_DNA"/>
</dbReference>
<feature type="region of interest" description="Disordered" evidence="1">
    <location>
        <begin position="82"/>
        <end position="103"/>
    </location>
</feature>
<evidence type="ECO:0000313" key="4">
    <source>
        <dbReference type="EMBL" id="KAG7440411.1"/>
    </source>
</evidence>
<dbReference type="Proteomes" id="UP000812287">
    <property type="component" value="Unassembled WGS sequence"/>
</dbReference>
<dbReference type="RefSeq" id="XP_043033911.1">
    <property type="nucleotide sequence ID" value="XM_043181664.1"/>
</dbReference>
<dbReference type="GeneID" id="66103960"/>
<proteinExistence type="predicted"/>
<feature type="chain" id="PRO_5040385052" evidence="3">
    <location>
        <begin position="19"/>
        <end position="179"/>
    </location>
</feature>
<dbReference type="OrthoDB" id="3269515at2759"/>
<name>A0A9P7VI10_9AGAR</name>
<gene>
    <name evidence="4" type="ORF">BT62DRAFT_626625</name>
</gene>
<evidence type="ECO:0000256" key="3">
    <source>
        <dbReference type="SAM" id="SignalP"/>
    </source>
</evidence>
<reference evidence="4" key="1">
    <citation type="submission" date="2020-11" db="EMBL/GenBank/DDBJ databases">
        <title>Adaptations for nitrogen fixation in a non-lichenized fungal sporocarp promotes dispersal by wood-feeding termites.</title>
        <authorList>
            <consortium name="DOE Joint Genome Institute"/>
            <person name="Koch R.A."/>
            <person name="Yoon G."/>
            <person name="Arayal U."/>
            <person name="Lail K."/>
            <person name="Amirebrahimi M."/>
            <person name="Labutti K."/>
            <person name="Lipzen A."/>
            <person name="Riley R."/>
            <person name="Barry K."/>
            <person name="Henrissat B."/>
            <person name="Grigoriev I.V."/>
            <person name="Herr J.R."/>
            <person name="Aime M.C."/>
        </authorList>
    </citation>
    <scope>NUCLEOTIDE SEQUENCE</scope>
    <source>
        <strain evidence="4">MCA 3950</strain>
    </source>
</reference>
<dbReference type="AlphaFoldDB" id="A0A9P7VI10"/>
<keyword evidence="2" id="KW-1133">Transmembrane helix</keyword>
<comment type="caution">
    <text evidence="4">The sequence shown here is derived from an EMBL/GenBank/DDBJ whole genome shotgun (WGS) entry which is preliminary data.</text>
</comment>
<keyword evidence="3" id="KW-0732">Signal</keyword>
<feature type="transmembrane region" description="Helical" evidence="2">
    <location>
        <begin position="142"/>
        <end position="164"/>
    </location>
</feature>
<evidence type="ECO:0000256" key="2">
    <source>
        <dbReference type="SAM" id="Phobius"/>
    </source>
</evidence>
<protein>
    <submittedName>
        <fullName evidence="4">Uncharacterized protein</fullName>
    </submittedName>
</protein>
<keyword evidence="2" id="KW-0472">Membrane</keyword>
<evidence type="ECO:0000313" key="5">
    <source>
        <dbReference type="Proteomes" id="UP000812287"/>
    </source>
</evidence>
<feature type="signal peptide" evidence="3">
    <location>
        <begin position="1"/>
        <end position="18"/>
    </location>
</feature>
<evidence type="ECO:0000256" key="1">
    <source>
        <dbReference type="SAM" id="MobiDB-lite"/>
    </source>
</evidence>